<dbReference type="InterPro" id="IPR000531">
    <property type="entry name" value="Beta-barrel_TonB"/>
</dbReference>
<dbReference type="Pfam" id="PF11741">
    <property type="entry name" value="AMIN"/>
    <property type="match status" value="1"/>
</dbReference>
<keyword evidence="7" id="KW-0732">Signal</keyword>
<evidence type="ECO:0000256" key="7">
    <source>
        <dbReference type="ARBA" id="ARBA00022729"/>
    </source>
</evidence>
<feature type="domain" description="TonB-dependent receptor-like beta-barrel" evidence="16">
    <location>
        <begin position="408"/>
        <end position="839"/>
    </location>
</feature>
<keyword evidence="12 13" id="KW-0998">Cell outer membrane</keyword>
<dbReference type="InterPro" id="IPR010105">
    <property type="entry name" value="TonB_sidphr_rcpt"/>
</dbReference>
<dbReference type="CDD" id="cd01347">
    <property type="entry name" value="ligand_gated_channel"/>
    <property type="match status" value="1"/>
</dbReference>
<keyword evidence="9" id="KW-0406">Ion transport</keyword>
<evidence type="ECO:0000256" key="14">
    <source>
        <dbReference type="RuleBase" id="RU003357"/>
    </source>
</evidence>
<evidence type="ECO:0000256" key="13">
    <source>
        <dbReference type="PROSITE-ProRule" id="PRU01360"/>
    </source>
</evidence>
<evidence type="ECO:0000256" key="1">
    <source>
        <dbReference type="ARBA" id="ARBA00004571"/>
    </source>
</evidence>
<dbReference type="PANTHER" id="PTHR32552:SF68">
    <property type="entry name" value="FERRICHROME OUTER MEMBRANE TRANSPORTER_PHAGE RECEPTOR"/>
    <property type="match status" value="1"/>
</dbReference>
<keyword evidence="10 14" id="KW-0798">TonB box</keyword>
<dbReference type="Pfam" id="PF00593">
    <property type="entry name" value="TonB_dep_Rec_b-barrel"/>
    <property type="match status" value="1"/>
</dbReference>
<dbReference type="Gene3D" id="2.170.130.10">
    <property type="entry name" value="TonB-dependent receptor, plug domain"/>
    <property type="match status" value="1"/>
</dbReference>
<reference evidence="19 20" key="1">
    <citation type="journal article" date="2020" name="ISME J.">
        <title>Comparative genomics reveals insights into cyanobacterial evolution and habitat adaptation.</title>
        <authorList>
            <person name="Chen M.Y."/>
            <person name="Teng W.K."/>
            <person name="Zhao L."/>
            <person name="Hu C.X."/>
            <person name="Zhou Y.K."/>
            <person name="Han B.P."/>
            <person name="Song L.R."/>
            <person name="Shu W.S."/>
        </authorList>
    </citation>
    <scope>NUCLEOTIDE SEQUENCE [LARGE SCALE GENOMIC DNA]</scope>
    <source>
        <strain evidence="19 20">FACHB-252</strain>
    </source>
</reference>
<evidence type="ECO:0000256" key="15">
    <source>
        <dbReference type="SAM" id="MobiDB-lite"/>
    </source>
</evidence>
<proteinExistence type="inferred from homology"/>
<evidence type="ECO:0000259" key="18">
    <source>
        <dbReference type="Pfam" id="PF11741"/>
    </source>
</evidence>
<keyword evidence="19" id="KW-0675">Receptor</keyword>
<dbReference type="EMBL" id="JACJTC010000034">
    <property type="protein sequence ID" value="MBD2615917.1"/>
    <property type="molecule type" value="Genomic_DNA"/>
</dbReference>
<dbReference type="Proteomes" id="UP000606396">
    <property type="component" value="Unassembled WGS sequence"/>
</dbReference>
<evidence type="ECO:0000256" key="5">
    <source>
        <dbReference type="ARBA" id="ARBA00022496"/>
    </source>
</evidence>
<evidence type="ECO:0000256" key="12">
    <source>
        <dbReference type="ARBA" id="ARBA00023237"/>
    </source>
</evidence>
<evidence type="ECO:0000256" key="9">
    <source>
        <dbReference type="ARBA" id="ARBA00023065"/>
    </source>
</evidence>
<evidence type="ECO:0000259" key="16">
    <source>
        <dbReference type="Pfam" id="PF00593"/>
    </source>
</evidence>
<protein>
    <submittedName>
        <fullName evidence="19">TonB-dependent siderophore receptor</fullName>
    </submittedName>
</protein>
<evidence type="ECO:0000256" key="2">
    <source>
        <dbReference type="ARBA" id="ARBA00009810"/>
    </source>
</evidence>
<dbReference type="InterPro" id="IPR021731">
    <property type="entry name" value="AMIN_dom"/>
</dbReference>
<dbReference type="InterPro" id="IPR039426">
    <property type="entry name" value="TonB-dep_rcpt-like"/>
</dbReference>
<keyword evidence="8" id="KW-0408">Iron</keyword>
<evidence type="ECO:0000313" key="20">
    <source>
        <dbReference type="Proteomes" id="UP000606396"/>
    </source>
</evidence>
<gene>
    <name evidence="19" type="ORF">H6G94_32505</name>
</gene>
<feature type="compositionally biased region" description="Low complexity" evidence="15">
    <location>
        <begin position="192"/>
        <end position="202"/>
    </location>
</feature>
<feature type="domain" description="TonB-dependent receptor plug" evidence="17">
    <location>
        <begin position="235"/>
        <end position="327"/>
    </location>
</feature>
<evidence type="ECO:0000256" key="3">
    <source>
        <dbReference type="ARBA" id="ARBA00022448"/>
    </source>
</evidence>
<accession>A0ABR8HK15</accession>
<dbReference type="SUPFAM" id="SSF56935">
    <property type="entry name" value="Porins"/>
    <property type="match status" value="1"/>
</dbReference>
<evidence type="ECO:0000256" key="8">
    <source>
        <dbReference type="ARBA" id="ARBA00023004"/>
    </source>
</evidence>
<evidence type="ECO:0000313" key="19">
    <source>
        <dbReference type="EMBL" id="MBD2615917.1"/>
    </source>
</evidence>
<sequence>MWRNILKQRLFFDLGIVGAICLLAIAPVKAQEVPKEDTSSTKIPRLSDIQIPYTSVKDWLLAQTEVIQVTGVRLSSTNDGLEIILETSASDKLQTSTTSEGNSFIADIPNTQLRLATGDSFRQENAIAGITEITVTNLDSKTIRIRVTGEAGAPKVELFDSDEGLVFGITPAISSTSQQPPPQTPETEEQPSSETAPEQPSAQDDQPIELVVTGTQDGEYNVQIAPSSTKIDVPLRDIPQSIQVVPRQVLEDRQVTRLDEFTDNVSGVQRIFGFGTASGYNIRGLFAGYENLRNGFRDLGNPRDIANVERVEVLKGPSSVLYGSGSSSALSGLVNTVTKKPLDSPFYQGQLTIGSFDFYRPSIDITGPLLSDRSALYRLNVAYENSNSYRDFVSRENFFIAPVLTLQLSPRTTLTTEFEYLDYSYIFDKGLPLDPVSLQLPVNRFIGEPNLDPTTGNVASITGNFEHQFSENWKFRQGLNATINNTEVGNARIYSISLRDDGRTLDRTSSIGAQKTENYSSQTEILGKFNTGSLRHNVLFGVELARFKYGYDIFESPLDPIDIFNPVYGARPGEFTLSFAGEQGGDNIGIYVQDLIEILPNLKISAGGRFDLVDSFYKDRPTNTVVNEQTDSRFSPRVGIVYQPSQFTSVYFNWTNAFVPQIFSRSRTGEQFKPEIGEQFEIGIKQDFFDSRVSATLALYQITRQNVLTPDPVDRNNFSIQTGEQRSRGIELDIAGEILPGWKVIASYAYIDAAVTEDNVIPIGNRPAGVPEHSASLWSTYEIQNGNLQGLGFGLGLVYAAEREVSLPNTFTVPSYLRTDASVFYRRSNYRVGLNIKNLFDVKYYEVDGFSLLPAAPLTLLGTFAVEF</sequence>
<keyword evidence="20" id="KW-1185">Reference proteome</keyword>
<keyword evidence="3 13" id="KW-0813">Transport</keyword>
<dbReference type="InterPro" id="IPR037066">
    <property type="entry name" value="Plug_dom_sf"/>
</dbReference>
<dbReference type="NCBIfam" id="TIGR01783">
    <property type="entry name" value="TonB-siderophor"/>
    <property type="match status" value="1"/>
</dbReference>
<name>A0ABR8HK15_NOSPU</name>
<evidence type="ECO:0000256" key="4">
    <source>
        <dbReference type="ARBA" id="ARBA00022452"/>
    </source>
</evidence>
<comment type="caution">
    <text evidence="19">The sequence shown here is derived from an EMBL/GenBank/DDBJ whole genome shotgun (WGS) entry which is preliminary data.</text>
</comment>
<dbReference type="InterPro" id="IPR012910">
    <property type="entry name" value="Plug_dom"/>
</dbReference>
<feature type="region of interest" description="Disordered" evidence="15">
    <location>
        <begin position="172"/>
        <end position="206"/>
    </location>
</feature>
<evidence type="ECO:0000256" key="6">
    <source>
        <dbReference type="ARBA" id="ARBA00022692"/>
    </source>
</evidence>
<keyword evidence="5" id="KW-0410">Iron transport</keyword>
<dbReference type="Pfam" id="PF07715">
    <property type="entry name" value="Plug"/>
    <property type="match status" value="1"/>
</dbReference>
<dbReference type="Gene3D" id="2.40.170.20">
    <property type="entry name" value="TonB-dependent receptor, beta-barrel domain"/>
    <property type="match status" value="1"/>
</dbReference>
<dbReference type="PROSITE" id="PS52016">
    <property type="entry name" value="TONB_DEPENDENT_REC_3"/>
    <property type="match status" value="1"/>
</dbReference>
<comment type="similarity">
    <text evidence="2 13 14">Belongs to the TonB-dependent receptor family.</text>
</comment>
<dbReference type="InterPro" id="IPR036942">
    <property type="entry name" value="Beta-barrel_TonB_sf"/>
</dbReference>
<evidence type="ECO:0000256" key="10">
    <source>
        <dbReference type="ARBA" id="ARBA00023077"/>
    </source>
</evidence>
<keyword evidence="6 13" id="KW-0812">Transmembrane</keyword>
<evidence type="ECO:0000259" key="17">
    <source>
        <dbReference type="Pfam" id="PF07715"/>
    </source>
</evidence>
<dbReference type="PANTHER" id="PTHR32552">
    <property type="entry name" value="FERRICHROME IRON RECEPTOR-RELATED"/>
    <property type="match status" value="1"/>
</dbReference>
<keyword evidence="11 13" id="KW-0472">Membrane</keyword>
<evidence type="ECO:0000256" key="11">
    <source>
        <dbReference type="ARBA" id="ARBA00023136"/>
    </source>
</evidence>
<comment type="subcellular location">
    <subcellularLocation>
        <location evidence="1 13">Cell outer membrane</location>
        <topology evidence="1 13">Multi-pass membrane protein</topology>
    </subcellularLocation>
</comment>
<feature type="domain" description="AMIN" evidence="18">
    <location>
        <begin position="72"/>
        <end position="167"/>
    </location>
</feature>
<keyword evidence="4 13" id="KW-1134">Transmembrane beta strand</keyword>
<organism evidence="19 20">
    <name type="scientific">Nostoc punctiforme FACHB-252</name>
    <dbReference type="NCBI Taxonomy" id="1357509"/>
    <lineage>
        <taxon>Bacteria</taxon>
        <taxon>Bacillati</taxon>
        <taxon>Cyanobacteriota</taxon>
        <taxon>Cyanophyceae</taxon>
        <taxon>Nostocales</taxon>
        <taxon>Nostocaceae</taxon>
        <taxon>Nostoc</taxon>
    </lineage>
</organism>